<dbReference type="Proteomes" id="UP001597540">
    <property type="component" value="Unassembled WGS sequence"/>
</dbReference>
<gene>
    <name evidence="2" type="ORF">ACFSVM_03795</name>
</gene>
<evidence type="ECO:0000256" key="1">
    <source>
        <dbReference type="SAM" id="MobiDB-lite"/>
    </source>
</evidence>
<organism evidence="2 3">
    <name type="scientific">Paenibacillus shunpengii</name>
    <dbReference type="NCBI Taxonomy" id="2054424"/>
    <lineage>
        <taxon>Bacteria</taxon>
        <taxon>Bacillati</taxon>
        <taxon>Bacillota</taxon>
        <taxon>Bacilli</taxon>
        <taxon>Bacillales</taxon>
        <taxon>Paenibacillaceae</taxon>
        <taxon>Paenibacillus</taxon>
    </lineage>
</organism>
<comment type="caution">
    <text evidence="2">The sequence shown here is derived from an EMBL/GenBank/DDBJ whole genome shotgun (WGS) entry which is preliminary data.</text>
</comment>
<evidence type="ECO:0000313" key="2">
    <source>
        <dbReference type="EMBL" id="MFD2699578.1"/>
    </source>
</evidence>
<dbReference type="EMBL" id="JBHUMJ010000002">
    <property type="protein sequence ID" value="MFD2699578.1"/>
    <property type="molecule type" value="Genomic_DNA"/>
</dbReference>
<accession>A0ABW5SK18</accession>
<keyword evidence="2" id="KW-0503">Monooxygenase</keyword>
<name>A0ABW5SK18_9BACL</name>
<feature type="region of interest" description="Disordered" evidence="1">
    <location>
        <begin position="107"/>
        <end position="128"/>
    </location>
</feature>
<keyword evidence="2" id="KW-0560">Oxidoreductase</keyword>
<sequence length="128" mass="14437">MAQPNLEVILRYRKRTSVSSLKNPIALAVGVSKYWKTYDQLEKYARGGTHLVEWKKFNQSVGTNGTVGIYHETYMIQPGQYECIYGNMPKFGLAKAGTHMPAVGRMETSRRRMGGDNDPAVPTPKNRQ</sequence>
<protein>
    <submittedName>
        <fullName evidence="2">Monooxygenase family protein</fullName>
    </submittedName>
</protein>
<dbReference type="RefSeq" id="WP_379260511.1">
    <property type="nucleotide sequence ID" value="NZ_JBHUMJ010000002.1"/>
</dbReference>
<proteinExistence type="predicted"/>
<dbReference type="InterPro" id="IPR025444">
    <property type="entry name" value="Monooxy_af470"/>
</dbReference>
<dbReference type="GO" id="GO:0004497">
    <property type="term" value="F:monooxygenase activity"/>
    <property type="evidence" value="ECO:0007669"/>
    <property type="project" value="UniProtKB-KW"/>
</dbReference>
<keyword evidence="3" id="KW-1185">Reference proteome</keyword>
<reference evidence="3" key="1">
    <citation type="journal article" date="2019" name="Int. J. Syst. Evol. Microbiol.">
        <title>The Global Catalogue of Microorganisms (GCM) 10K type strain sequencing project: providing services to taxonomists for standard genome sequencing and annotation.</title>
        <authorList>
            <consortium name="The Broad Institute Genomics Platform"/>
            <consortium name="The Broad Institute Genome Sequencing Center for Infectious Disease"/>
            <person name="Wu L."/>
            <person name="Ma J."/>
        </authorList>
    </citation>
    <scope>NUCLEOTIDE SEQUENCE [LARGE SCALE GENOMIC DNA]</scope>
    <source>
        <strain evidence="3">KCTC 33849</strain>
    </source>
</reference>
<dbReference type="Pfam" id="PF13826">
    <property type="entry name" value="Monooxy_af470-like"/>
    <property type="match status" value="1"/>
</dbReference>
<evidence type="ECO:0000313" key="3">
    <source>
        <dbReference type="Proteomes" id="UP001597540"/>
    </source>
</evidence>